<dbReference type="GeneID" id="121397278"/>
<evidence type="ECO:0000313" key="3">
    <source>
        <dbReference type="RefSeq" id="XP_041429818.1"/>
    </source>
</evidence>
<protein>
    <submittedName>
        <fullName evidence="3">Uncharacterized protein LOC121397278</fullName>
    </submittedName>
</protein>
<name>A0A8J1LJQ6_XENLA</name>
<sequence length="875" mass="98912">MSERTFKTKSRVSCSSRHSYRSHASETAALARAEAEAIRAQIAFAEQEAEIKKERACLEASLEVLSLKKSAAAAAAKAEVLEAAIETDCNISDKPDIQFDIKPETVMQRTEEYIQKHSQTLSHSDPALEAVDMHPCSDHKLSQLPTSIENPVTSNQRHDTLHYRVDSPDHHSYPLSLQREGAYTHPPDTRTIPCTSHHSDVPAHKQNMSDLVRFMARQEIITKGLVQFDDLPENYRAWRASFRNAVTDLNLSYKEEIDLLVRWLGSESGKQVKRIQAVYVNDSRKGLQMAWQRLDECYGAPEIIEESLWKRIDGLGKISNKDPQRLRELGDLLMELQAAKDEGDFPGLAVLDTARGINSIVQKLPFSLQERWITQGSNYKELHHVHFPPFSFFVNFVTQQAKRRNDPGFILAPQSSDGQRLERNQHKYATQRTPVLVRKTDISSATPSQKEPIDPKMADLTQGCPIHHKPHSLLKCRGFRAKPLEERKTFLKQNNICYRCCASTTHMAKDCSKMVSCIECNSDRHVSALHPGSAPWSVKTPAEGEYGGEGQENSTAAVTALCTEVCGRNHRGRSCSKICLVSIFPTGHRERAIKLYAILDDQSNRSLVRSEFFELFGSKGHQFPYSLRTCAGVINTTGRRAHGFHLESLDGQVTVPLPTLIECNEIPDDRTEIPTPEAALHHKHLRPLVSQIPKLDPNAPILMLLGRDIIRIHKVRDQINGPHDSPYAQRLDLGWVIVGNVCLGGVHRPDLVHNHNTNTLDYGRKSYFTPCLNFFTAKESFNLNMPLTLQASTVQNSSYIEDPLGHRAFERTKEDEKIAPSLSELAFMEIMRRGFYRDDDNSWVAPLPFKPQRQRLPNNKTQVLHRLRSLQKAEA</sequence>
<organism evidence="2 3">
    <name type="scientific">Xenopus laevis</name>
    <name type="common">African clawed frog</name>
    <dbReference type="NCBI Taxonomy" id="8355"/>
    <lineage>
        <taxon>Eukaryota</taxon>
        <taxon>Metazoa</taxon>
        <taxon>Chordata</taxon>
        <taxon>Craniata</taxon>
        <taxon>Vertebrata</taxon>
        <taxon>Euteleostomi</taxon>
        <taxon>Amphibia</taxon>
        <taxon>Batrachia</taxon>
        <taxon>Anura</taxon>
        <taxon>Pipoidea</taxon>
        <taxon>Pipidae</taxon>
        <taxon>Xenopodinae</taxon>
        <taxon>Xenopus</taxon>
        <taxon>Xenopus</taxon>
    </lineage>
</organism>
<keyword evidence="1" id="KW-0175">Coiled coil</keyword>
<dbReference type="OrthoDB" id="9887682at2759"/>
<gene>
    <name evidence="3" type="primary">LOC121397278</name>
</gene>
<proteinExistence type="predicted"/>
<dbReference type="RefSeq" id="XP_041429818.1">
    <property type="nucleotide sequence ID" value="XM_041573884.1"/>
</dbReference>
<evidence type="ECO:0000256" key="1">
    <source>
        <dbReference type="SAM" id="Coils"/>
    </source>
</evidence>
<evidence type="ECO:0000313" key="2">
    <source>
        <dbReference type="Proteomes" id="UP000186698"/>
    </source>
</evidence>
<dbReference type="Proteomes" id="UP000186698">
    <property type="component" value="Chromosome 8L"/>
</dbReference>
<reference evidence="3" key="1">
    <citation type="submission" date="2025-08" db="UniProtKB">
        <authorList>
            <consortium name="RefSeq"/>
        </authorList>
    </citation>
    <scope>IDENTIFICATION</scope>
    <source>
        <strain evidence="3">J_2021</strain>
        <tissue evidence="3">Erythrocytes</tissue>
    </source>
</reference>
<keyword evidence="2" id="KW-1185">Reference proteome</keyword>
<dbReference type="PANTHER" id="PTHR47331">
    <property type="entry name" value="PHD-TYPE DOMAIN-CONTAINING PROTEIN"/>
    <property type="match status" value="1"/>
</dbReference>
<feature type="coiled-coil region" evidence="1">
    <location>
        <begin position="28"/>
        <end position="55"/>
    </location>
</feature>
<dbReference type="KEGG" id="xla:121397278"/>
<dbReference type="AlphaFoldDB" id="A0A8J1LJQ6"/>
<accession>A0A8J1LJQ6</accession>
<dbReference type="PANTHER" id="PTHR47331:SF8">
    <property type="match status" value="1"/>
</dbReference>